<proteinExistence type="predicted"/>
<dbReference type="RefSeq" id="WP_151544716.1">
    <property type="nucleotide sequence ID" value="NZ_WBMR01000157.1"/>
</dbReference>
<keyword evidence="3" id="KW-1185">Reference proteome</keyword>
<organism evidence="2 3">
    <name type="scientific">Actinomadura montaniterrae</name>
    <dbReference type="NCBI Taxonomy" id="1803903"/>
    <lineage>
        <taxon>Bacteria</taxon>
        <taxon>Bacillati</taxon>
        <taxon>Actinomycetota</taxon>
        <taxon>Actinomycetes</taxon>
        <taxon>Streptosporangiales</taxon>
        <taxon>Thermomonosporaceae</taxon>
        <taxon>Actinomadura</taxon>
    </lineage>
</organism>
<dbReference type="Proteomes" id="UP000483004">
    <property type="component" value="Unassembled WGS sequence"/>
</dbReference>
<protein>
    <recommendedName>
        <fullName evidence="1">DUF6879 domain-containing protein</fullName>
    </recommendedName>
</protein>
<dbReference type="AlphaFoldDB" id="A0A6L3VKI8"/>
<dbReference type="InterPro" id="IPR049244">
    <property type="entry name" value="DUF6879"/>
</dbReference>
<dbReference type="Pfam" id="PF21806">
    <property type="entry name" value="DUF6879"/>
    <property type="match status" value="1"/>
</dbReference>
<evidence type="ECO:0000313" key="3">
    <source>
        <dbReference type="Proteomes" id="UP000483004"/>
    </source>
</evidence>
<comment type="caution">
    <text evidence="2">The sequence shown here is derived from an EMBL/GenBank/DDBJ whole genome shotgun (WGS) entry which is preliminary data.</text>
</comment>
<reference evidence="2 3" key="1">
    <citation type="submission" date="2019-09" db="EMBL/GenBank/DDBJ databases">
        <title>Actinomadura physcomitrii sp. nov., a novel actinomycete isolated from moss [Physcomitrium sphaericum (Ludw) Fuernr].</title>
        <authorList>
            <person name="Liu C."/>
            <person name="Zhuang X."/>
        </authorList>
    </citation>
    <scope>NUCLEOTIDE SEQUENCE [LARGE SCALE GENOMIC DNA]</scope>
    <source>
        <strain evidence="2 3">CYP1-1B</strain>
    </source>
</reference>
<dbReference type="OrthoDB" id="3436275at2"/>
<name>A0A6L3VKI8_9ACTN</name>
<feature type="domain" description="DUF6879" evidence="1">
    <location>
        <begin position="21"/>
        <end position="189"/>
    </location>
</feature>
<gene>
    <name evidence="2" type="ORF">F9B16_36115</name>
</gene>
<sequence length="201" mass="23105">MLDKIPTIPGGVLDHAAYHRDFARQIEDLTGVVWKLERSQVFRELNDPSWQAFAAGDWQRSLRLLEKDRGAVRAEARRNKRQGLSVRRVRVVEYPVSPYLHWELHALRMLAEEGFELSVLRADELSSLESRGQLPEVVVIGKRVLYEVQYLPDWTPCGARCIREPHIIRTAAAEIADLYRRGEPLLDFFEREVAPLPAPAV</sequence>
<evidence type="ECO:0000313" key="2">
    <source>
        <dbReference type="EMBL" id="KAB2370371.1"/>
    </source>
</evidence>
<evidence type="ECO:0000259" key="1">
    <source>
        <dbReference type="Pfam" id="PF21806"/>
    </source>
</evidence>
<dbReference type="EMBL" id="WBMR01000157">
    <property type="protein sequence ID" value="KAB2370371.1"/>
    <property type="molecule type" value="Genomic_DNA"/>
</dbReference>
<accession>A0A6L3VKI8</accession>